<sequence length="110" mass="12677">MAEDDLTYPVTKGCYIYYKKTVKGLQYSVHCRKRIVGDSSAKEEVLLDLNKFKEKHLNLGEFEVSPKQKLLAYTLDITGSEIYSLFVKHLEKRTTYLALKGIIKKVCLVK</sequence>
<evidence type="ECO:0000313" key="1">
    <source>
        <dbReference type="EMBL" id="KAJ9067009.1"/>
    </source>
</evidence>
<dbReference type="Proteomes" id="UP001165960">
    <property type="component" value="Unassembled WGS sequence"/>
</dbReference>
<protein>
    <submittedName>
        <fullName evidence="1">Uncharacterized protein</fullName>
    </submittedName>
</protein>
<organism evidence="1 2">
    <name type="scientific">Entomophthora muscae</name>
    <dbReference type="NCBI Taxonomy" id="34485"/>
    <lineage>
        <taxon>Eukaryota</taxon>
        <taxon>Fungi</taxon>
        <taxon>Fungi incertae sedis</taxon>
        <taxon>Zoopagomycota</taxon>
        <taxon>Entomophthoromycotina</taxon>
        <taxon>Entomophthoromycetes</taxon>
        <taxon>Entomophthorales</taxon>
        <taxon>Entomophthoraceae</taxon>
        <taxon>Entomophthora</taxon>
    </lineage>
</organism>
<name>A0ACC2SX87_9FUNG</name>
<comment type="caution">
    <text evidence="1">The sequence shown here is derived from an EMBL/GenBank/DDBJ whole genome shotgun (WGS) entry which is preliminary data.</text>
</comment>
<gene>
    <name evidence="1" type="ORF">DSO57_1003715</name>
</gene>
<accession>A0ACC2SX87</accession>
<reference evidence="1" key="1">
    <citation type="submission" date="2022-04" db="EMBL/GenBank/DDBJ databases">
        <title>Genome of the entomopathogenic fungus Entomophthora muscae.</title>
        <authorList>
            <person name="Elya C."/>
            <person name="Lovett B.R."/>
            <person name="Lee E."/>
            <person name="Macias A.M."/>
            <person name="Hajek A.E."/>
            <person name="De Bivort B.L."/>
            <person name="Kasson M.T."/>
            <person name="De Fine Licht H.H."/>
            <person name="Stajich J.E."/>
        </authorList>
    </citation>
    <scope>NUCLEOTIDE SEQUENCE</scope>
    <source>
        <strain evidence="1">Berkeley</strain>
    </source>
</reference>
<keyword evidence="2" id="KW-1185">Reference proteome</keyword>
<evidence type="ECO:0000313" key="2">
    <source>
        <dbReference type="Proteomes" id="UP001165960"/>
    </source>
</evidence>
<proteinExistence type="predicted"/>
<dbReference type="EMBL" id="QTSX02004269">
    <property type="protein sequence ID" value="KAJ9067009.1"/>
    <property type="molecule type" value="Genomic_DNA"/>
</dbReference>